<keyword evidence="1" id="KW-0805">Transcription regulation</keyword>
<dbReference type="SMART" id="SM00419">
    <property type="entry name" value="HTH_CRP"/>
    <property type="match status" value="1"/>
</dbReference>
<dbReference type="PROSITE" id="PS50995">
    <property type="entry name" value="HTH_MARR_2"/>
    <property type="match status" value="1"/>
</dbReference>
<dbReference type="InterPro" id="IPR023187">
    <property type="entry name" value="Tscrpt_reg_MarR-type_CS"/>
</dbReference>
<gene>
    <name evidence="5" type="ORF">SAMN05421837_11737</name>
</gene>
<name>A0A1H5RKD9_9PSEU</name>
<dbReference type="PROSITE" id="PS01117">
    <property type="entry name" value="HTH_MARR_1"/>
    <property type="match status" value="1"/>
</dbReference>
<evidence type="ECO:0000256" key="3">
    <source>
        <dbReference type="ARBA" id="ARBA00023163"/>
    </source>
</evidence>
<dbReference type="Pfam" id="PF01047">
    <property type="entry name" value="MarR"/>
    <property type="match status" value="1"/>
</dbReference>
<dbReference type="PANTHER" id="PTHR33164">
    <property type="entry name" value="TRANSCRIPTIONAL REGULATOR, MARR FAMILY"/>
    <property type="match status" value="1"/>
</dbReference>
<feature type="domain" description="HTH marR-type" evidence="4">
    <location>
        <begin position="24"/>
        <end position="158"/>
    </location>
</feature>
<dbReference type="InterPro" id="IPR012318">
    <property type="entry name" value="HTH_CRP"/>
</dbReference>
<dbReference type="PANTHER" id="PTHR33164:SF94">
    <property type="entry name" value="TRANSCRIPTIONAL REGULATORY PROTEIN-RELATED"/>
    <property type="match status" value="1"/>
</dbReference>
<dbReference type="STRING" id="218821.SAMN05421837_11737"/>
<dbReference type="EMBL" id="FNUJ01000017">
    <property type="protein sequence ID" value="SEF37971.1"/>
    <property type="molecule type" value="Genomic_DNA"/>
</dbReference>
<dbReference type="GO" id="GO:0003700">
    <property type="term" value="F:DNA-binding transcription factor activity"/>
    <property type="evidence" value="ECO:0007669"/>
    <property type="project" value="InterPro"/>
</dbReference>
<dbReference type="GO" id="GO:0003677">
    <property type="term" value="F:DNA binding"/>
    <property type="evidence" value="ECO:0007669"/>
    <property type="project" value="UniProtKB-KW"/>
</dbReference>
<dbReference type="InterPro" id="IPR036390">
    <property type="entry name" value="WH_DNA-bd_sf"/>
</dbReference>
<dbReference type="Proteomes" id="UP000198878">
    <property type="component" value="Unassembled WGS sequence"/>
</dbReference>
<evidence type="ECO:0000313" key="6">
    <source>
        <dbReference type="Proteomes" id="UP000198878"/>
    </source>
</evidence>
<accession>A0A1H5RKD9</accession>
<dbReference type="SMART" id="SM00347">
    <property type="entry name" value="HTH_MARR"/>
    <property type="match status" value="1"/>
</dbReference>
<evidence type="ECO:0000256" key="1">
    <source>
        <dbReference type="ARBA" id="ARBA00023015"/>
    </source>
</evidence>
<reference evidence="6" key="1">
    <citation type="submission" date="2016-10" db="EMBL/GenBank/DDBJ databases">
        <authorList>
            <person name="Varghese N."/>
            <person name="Submissions S."/>
        </authorList>
    </citation>
    <scope>NUCLEOTIDE SEQUENCE [LARGE SCALE GENOMIC DNA]</scope>
    <source>
        <strain evidence="6">DSM 44654</strain>
    </source>
</reference>
<protein>
    <submittedName>
        <fullName evidence="5">DNA-binding transcriptional regulator, MarR family</fullName>
    </submittedName>
</protein>
<proteinExistence type="predicted"/>
<evidence type="ECO:0000256" key="2">
    <source>
        <dbReference type="ARBA" id="ARBA00023125"/>
    </source>
</evidence>
<dbReference type="AlphaFoldDB" id="A0A1H5RKD9"/>
<dbReference type="InterPro" id="IPR036388">
    <property type="entry name" value="WH-like_DNA-bd_sf"/>
</dbReference>
<organism evidence="5 6">
    <name type="scientific">Amycolatopsis pretoriensis</name>
    <dbReference type="NCBI Taxonomy" id="218821"/>
    <lineage>
        <taxon>Bacteria</taxon>
        <taxon>Bacillati</taxon>
        <taxon>Actinomycetota</taxon>
        <taxon>Actinomycetes</taxon>
        <taxon>Pseudonocardiales</taxon>
        <taxon>Pseudonocardiaceae</taxon>
        <taxon>Amycolatopsis</taxon>
    </lineage>
</organism>
<evidence type="ECO:0000313" key="5">
    <source>
        <dbReference type="EMBL" id="SEF37971.1"/>
    </source>
</evidence>
<keyword evidence="2 5" id="KW-0238">DNA-binding</keyword>
<evidence type="ECO:0000259" key="4">
    <source>
        <dbReference type="PROSITE" id="PS50995"/>
    </source>
</evidence>
<dbReference type="Gene3D" id="1.10.10.10">
    <property type="entry name" value="Winged helix-like DNA-binding domain superfamily/Winged helix DNA-binding domain"/>
    <property type="match status" value="1"/>
</dbReference>
<sequence>MGHRCSGTLDGMTRTHPGMDAAGVDTLTDAVLTASRLLVAVSVRSIAAAEDGLTLPQFRLLVVLHTRGPLKHATLAEHLGVTPSTASRMVDRLVAAGLVDRRHSPVSRREIVLDITREGARIVRQVTTRRRREIAKIVARMPAESRQGLVDALTAFAEAGGEPPADAAPEAIWG</sequence>
<dbReference type="SUPFAM" id="SSF46785">
    <property type="entry name" value="Winged helix' DNA-binding domain"/>
    <property type="match status" value="1"/>
</dbReference>
<dbReference type="InterPro" id="IPR000835">
    <property type="entry name" value="HTH_MarR-typ"/>
</dbReference>
<keyword evidence="6" id="KW-1185">Reference proteome</keyword>
<dbReference type="GO" id="GO:0006950">
    <property type="term" value="P:response to stress"/>
    <property type="evidence" value="ECO:0007669"/>
    <property type="project" value="TreeGrafter"/>
</dbReference>
<keyword evidence="3" id="KW-0804">Transcription</keyword>
<dbReference type="InterPro" id="IPR039422">
    <property type="entry name" value="MarR/SlyA-like"/>
</dbReference>